<feature type="region of interest" description="Disordered" evidence="1">
    <location>
        <begin position="1"/>
        <end position="26"/>
    </location>
</feature>
<proteinExistence type="predicted"/>
<keyword evidence="4" id="KW-1185">Reference proteome</keyword>
<organism evidence="3 4">
    <name type="scientific">Dunaliella salina</name>
    <name type="common">Green alga</name>
    <name type="synonym">Protococcus salinus</name>
    <dbReference type="NCBI Taxonomy" id="3046"/>
    <lineage>
        <taxon>Eukaryota</taxon>
        <taxon>Viridiplantae</taxon>
        <taxon>Chlorophyta</taxon>
        <taxon>core chlorophytes</taxon>
        <taxon>Chlorophyceae</taxon>
        <taxon>CS clade</taxon>
        <taxon>Chlamydomonadales</taxon>
        <taxon>Dunaliellaceae</taxon>
        <taxon>Dunaliella</taxon>
    </lineage>
</organism>
<protein>
    <recommendedName>
        <fullName evidence="2">RanBD1 domain-containing protein</fullName>
    </recommendedName>
</protein>
<feature type="domain" description="RanBD1" evidence="2">
    <location>
        <begin position="267"/>
        <end position="394"/>
    </location>
</feature>
<reference evidence="3" key="1">
    <citation type="submission" date="2017-08" db="EMBL/GenBank/DDBJ databases">
        <authorList>
            <person name="Polle J.E."/>
            <person name="Barry K."/>
            <person name="Cushman J."/>
            <person name="Schmutz J."/>
            <person name="Tran D."/>
            <person name="Hathwaick L.T."/>
            <person name="Yim W.C."/>
            <person name="Jenkins J."/>
            <person name="Mckie-Krisberg Z.M."/>
            <person name="Prochnik S."/>
            <person name="Lindquist E."/>
            <person name="Dockter R.B."/>
            <person name="Adam C."/>
            <person name="Molina H."/>
            <person name="Bunkerborg J."/>
            <person name="Jin E."/>
            <person name="Buchheim M."/>
            <person name="Magnuson J."/>
        </authorList>
    </citation>
    <scope>NUCLEOTIDE SEQUENCE</scope>
    <source>
        <strain evidence="3">CCAP 19/18</strain>
    </source>
</reference>
<sequence length="398" mass="40517">MSSKRKERDGDHVGSPHKVSKGEDPSLRKATFKAYLRALNEQFSSWIQEQVSDHREELWSDGVKDYLDHADKILKDFHDVLAGAEKPGPSTTKSVSFGGTSTIGSSPLFGAGGTGKPFGASSAAAPSTETPSKPAGDSLFGGTNPFMFGGGASAAASTSSSAPAASSPSKGSSGAAGTTAPATGSIFGFPAASSAAASSSAPASSSGSIFGQPGGFSFGQPTTNPFGGVGGAFSLGGAAAANGAAPESSGAGGPEEEEEAPPKYESEVVANDEAGAIMYKAKAKMSHYKRETAPDGKVTGNWDSKGVGMVMLRAPKDAAAKPFVTFTTEAGRVLYIANIAKGMKMIVNDSANMLSWSAPSAPTPDQKPSLQMVCFKLGEGKHAELKAEVEKLQEKMAE</sequence>
<dbReference type="EMBL" id="MU069446">
    <property type="protein sequence ID" value="KAF5843217.1"/>
    <property type="molecule type" value="Genomic_DNA"/>
</dbReference>
<feature type="region of interest" description="Disordered" evidence="1">
    <location>
        <begin position="117"/>
        <end position="141"/>
    </location>
</feature>
<feature type="region of interest" description="Disordered" evidence="1">
    <location>
        <begin position="240"/>
        <end position="265"/>
    </location>
</feature>
<dbReference type="Proteomes" id="UP000815325">
    <property type="component" value="Unassembled WGS sequence"/>
</dbReference>
<dbReference type="InterPro" id="IPR000156">
    <property type="entry name" value="Ran_bind_dom"/>
</dbReference>
<accession>A0ABQ7H8N2</accession>
<comment type="caution">
    <text evidence="3">The sequence shown here is derived from an EMBL/GenBank/DDBJ whole genome shotgun (WGS) entry which is preliminary data.</text>
</comment>
<evidence type="ECO:0000313" key="4">
    <source>
        <dbReference type="Proteomes" id="UP000815325"/>
    </source>
</evidence>
<evidence type="ECO:0000259" key="2">
    <source>
        <dbReference type="Pfam" id="PF00638"/>
    </source>
</evidence>
<dbReference type="SUPFAM" id="SSF50729">
    <property type="entry name" value="PH domain-like"/>
    <property type="match status" value="1"/>
</dbReference>
<feature type="region of interest" description="Disordered" evidence="1">
    <location>
        <begin position="157"/>
        <end position="179"/>
    </location>
</feature>
<feature type="compositionally biased region" description="Low complexity" evidence="1">
    <location>
        <begin position="120"/>
        <end position="135"/>
    </location>
</feature>
<dbReference type="InterPro" id="IPR011993">
    <property type="entry name" value="PH-like_dom_sf"/>
</dbReference>
<dbReference type="Pfam" id="PF00638">
    <property type="entry name" value="Ran_BP1"/>
    <property type="match status" value="1"/>
</dbReference>
<dbReference type="Gene3D" id="2.30.29.30">
    <property type="entry name" value="Pleckstrin-homology domain (PH domain)/Phosphotyrosine-binding domain (PTB)"/>
    <property type="match status" value="1"/>
</dbReference>
<name>A0ABQ7H8N2_DUNSA</name>
<gene>
    <name evidence="3" type="ORF">DUNSADRAFT_893</name>
</gene>
<feature type="compositionally biased region" description="Low complexity" evidence="1">
    <location>
        <begin position="240"/>
        <end position="249"/>
    </location>
</feature>
<evidence type="ECO:0000313" key="3">
    <source>
        <dbReference type="EMBL" id="KAF5843217.1"/>
    </source>
</evidence>
<evidence type="ECO:0000256" key="1">
    <source>
        <dbReference type="SAM" id="MobiDB-lite"/>
    </source>
</evidence>